<dbReference type="PRINTS" id="PR00792">
    <property type="entry name" value="PEPSIN"/>
</dbReference>
<feature type="signal peptide" evidence="6">
    <location>
        <begin position="1"/>
        <end position="19"/>
    </location>
</feature>
<evidence type="ECO:0000256" key="3">
    <source>
        <dbReference type="PIRSR" id="PIRSR601461-2"/>
    </source>
</evidence>
<accession>A0AAV3ZK56</accession>
<proteinExistence type="inferred from homology"/>
<sequence>MNLSLVAVLALTLVSICVAQYKSIPLLLAERTAWKPNDGAPKQPWRSRPPLLRKPIRRPVPSRQPYKQLLENLRQRYPRPKEVLREHYQQQVRDFNLTASAKDVKLRNYFDTLYSGLITIGTPEQQFDVAFDTGSPMTWVPSIHCPPEHFGYKYRTYNNASSSTFQANGKEFEAVYDLGFVAGYRSQDTVTVAGLTIQNQTFGEAIIESDLFSNSRTDGVFGLGFSNEEPTVFDNLVNQGLLPAPVFSFYLNKLDIPGPDSVLTLGGTNPEYYTGDFTFINLTATDRWQFEIDNFRVQLSNGDVLFMGSGSPAIVDSSTSLIFGPMEEVDVLNRKLGAKPLPGHVSLFEFDCSELDSLPDFEFYVNGQKLSISSKDYVLKIFLYGTDLCYSGIMGRRWKESETPVWFLGLNFMRAYYIQFDKGNRRIGFAKPKY</sequence>
<evidence type="ECO:0000256" key="2">
    <source>
        <dbReference type="PIRSR" id="PIRSR601461-1"/>
    </source>
</evidence>
<dbReference type="Gene3D" id="2.40.70.10">
    <property type="entry name" value="Acid Proteases"/>
    <property type="match status" value="2"/>
</dbReference>
<gene>
    <name evidence="8" type="ORF">PoB_002077400</name>
</gene>
<evidence type="ECO:0000256" key="6">
    <source>
        <dbReference type="SAM" id="SignalP"/>
    </source>
</evidence>
<feature type="active site" evidence="2">
    <location>
        <position position="316"/>
    </location>
</feature>
<feature type="domain" description="Peptidase A1" evidence="7">
    <location>
        <begin position="114"/>
        <end position="430"/>
    </location>
</feature>
<dbReference type="InterPro" id="IPR001969">
    <property type="entry name" value="Aspartic_peptidase_AS"/>
</dbReference>
<evidence type="ECO:0000313" key="8">
    <source>
        <dbReference type="EMBL" id="GFN94268.1"/>
    </source>
</evidence>
<evidence type="ECO:0000256" key="1">
    <source>
        <dbReference type="ARBA" id="ARBA00007447"/>
    </source>
</evidence>
<dbReference type="AlphaFoldDB" id="A0AAV3ZK56"/>
<feature type="active site" evidence="2">
    <location>
        <position position="132"/>
    </location>
</feature>
<feature type="region of interest" description="Disordered" evidence="5">
    <location>
        <begin position="38"/>
        <end position="59"/>
    </location>
</feature>
<dbReference type="InterPro" id="IPR033121">
    <property type="entry name" value="PEPTIDASE_A1"/>
</dbReference>
<dbReference type="InterPro" id="IPR021109">
    <property type="entry name" value="Peptidase_aspartic_dom_sf"/>
</dbReference>
<dbReference type="FunFam" id="2.40.70.10:FF:000044">
    <property type="entry name" value="Lysosomal aspartic protease"/>
    <property type="match status" value="1"/>
</dbReference>
<keyword evidence="6" id="KW-0732">Signal</keyword>
<keyword evidence="4" id="KW-0064">Aspartyl protease</keyword>
<dbReference type="PANTHER" id="PTHR47966:SF51">
    <property type="entry name" value="BETA-SITE APP-CLEAVING ENZYME, ISOFORM A-RELATED"/>
    <property type="match status" value="1"/>
</dbReference>
<name>A0AAV3ZK56_9GAST</name>
<dbReference type="InterPro" id="IPR001461">
    <property type="entry name" value="Aspartic_peptidase_A1"/>
</dbReference>
<keyword evidence="3" id="KW-1015">Disulfide bond</keyword>
<evidence type="ECO:0000256" key="5">
    <source>
        <dbReference type="SAM" id="MobiDB-lite"/>
    </source>
</evidence>
<feature type="disulfide bond" evidence="3">
    <location>
        <begin position="352"/>
        <end position="389"/>
    </location>
</feature>
<dbReference type="PROSITE" id="PS51767">
    <property type="entry name" value="PEPTIDASE_A1"/>
    <property type="match status" value="1"/>
</dbReference>
<dbReference type="Pfam" id="PF00026">
    <property type="entry name" value="Asp"/>
    <property type="match status" value="1"/>
</dbReference>
<evidence type="ECO:0000256" key="4">
    <source>
        <dbReference type="RuleBase" id="RU000454"/>
    </source>
</evidence>
<comment type="caution">
    <text evidence="8">The sequence shown here is derived from an EMBL/GenBank/DDBJ whole genome shotgun (WGS) entry which is preliminary data.</text>
</comment>
<evidence type="ECO:0000259" key="7">
    <source>
        <dbReference type="PROSITE" id="PS51767"/>
    </source>
</evidence>
<keyword evidence="9" id="KW-1185">Reference proteome</keyword>
<dbReference type="PROSITE" id="PS00141">
    <property type="entry name" value="ASP_PROTEASE"/>
    <property type="match status" value="1"/>
</dbReference>
<reference evidence="8 9" key="1">
    <citation type="journal article" date="2021" name="Elife">
        <title>Chloroplast acquisition without the gene transfer in kleptoplastic sea slugs, Plakobranchus ocellatus.</title>
        <authorList>
            <person name="Maeda T."/>
            <person name="Takahashi S."/>
            <person name="Yoshida T."/>
            <person name="Shimamura S."/>
            <person name="Takaki Y."/>
            <person name="Nagai Y."/>
            <person name="Toyoda A."/>
            <person name="Suzuki Y."/>
            <person name="Arimoto A."/>
            <person name="Ishii H."/>
            <person name="Satoh N."/>
            <person name="Nishiyama T."/>
            <person name="Hasebe M."/>
            <person name="Maruyama T."/>
            <person name="Minagawa J."/>
            <person name="Obokata J."/>
            <person name="Shigenobu S."/>
        </authorList>
    </citation>
    <scope>NUCLEOTIDE SEQUENCE [LARGE SCALE GENOMIC DNA]</scope>
</reference>
<dbReference type="GO" id="GO:0004190">
    <property type="term" value="F:aspartic-type endopeptidase activity"/>
    <property type="evidence" value="ECO:0007669"/>
    <property type="project" value="UniProtKB-KW"/>
</dbReference>
<comment type="similarity">
    <text evidence="1 4">Belongs to the peptidase A1 family.</text>
</comment>
<dbReference type="Proteomes" id="UP000735302">
    <property type="component" value="Unassembled WGS sequence"/>
</dbReference>
<dbReference type="EMBL" id="BLXT01002422">
    <property type="protein sequence ID" value="GFN94268.1"/>
    <property type="molecule type" value="Genomic_DNA"/>
</dbReference>
<protein>
    <submittedName>
        <fullName evidence="8">Cathepsin d</fullName>
    </submittedName>
</protein>
<dbReference type="FunFam" id="2.40.70.10:FF:000008">
    <property type="entry name" value="Cathepsin D"/>
    <property type="match status" value="1"/>
</dbReference>
<dbReference type="GO" id="GO:0006508">
    <property type="term" value="P:proteolysis"/>
    <property type="evidence" value="ECO:0007669"/>
    <property type="project" value="UniProtKB-KW"/>
</dbReference>
<keyword evidence="4" id="KW-0378">Hydrolase</keyword>
<feature type="chain" id="PRO_5043875945" evidence="6">
    <location>
        <begin position="20"/>
        <end position="434"/>
    </location>
</feature>
<dbReference type="PANTHER" id="PTHR47966">
    <property type="entry name" value="BETA-SITE APP-CLEAVING ENZYME, ISOFORM A-RELATED"/>
    <property type="match status" value="1"/>
</dbReference>
<keyword evidence="4" id="KW-0645">Protease</keyword>
<organism evidence="8 9">
    <name type="scientific">Plakobranchus ocellatus</name>
    <dbReference type="NCBI Taxonomy" id="259542"/>
    <lineage>
        <taxon>Eukaryota</taxon>
        <taxon>Metazoa</taxon>
        <taxon>Spiralia</taxon>
        <taxon>Lophotrochozoa</taxon>
        <taxon>Mollusca</taxon>
        <taxon>Gastropoda</taxon>
        <taxon>Heterobranchia</taxon>
        <taxon>Euthyneura</taxon>
        <taxon>Panpulmonata</taxon>
        <taxon>Sacoglossa</taxon>
        <taxon>Placobranchoidea</taxon>
        <taxon>Plakobranchidae</taxon>
        <taxon>Plakobranchus</taxon>
    </lineage>
</organism>
<evidence type="ECO:0000313" key="9">
    <source>
        <dbReference type="Proteomes" id="UP000735302"/>
    </source>
</evidence>
<dbReference type="SUPFAM" id="SSF50630">
    <property type="entry name" value="Acid proteases"/>
    <property type="match status" value="1"/>
</dbReference>